<keyword evidence="2" id="KW-0812">Transmembrane</keyword>
<dbReference type="GO" id="GO:0090313">
    <property type="term" value="P:regulation of protein targeting to membrane"/>
    <property type="evidence" value="ECO:0007669"/>
    <property type="project" value="TreeGrafter"/>
</dbReference>
<dbReference type="InterPro" id="IPR052894">
    <property type="entry name" value="AsmA-related"/>
</dbReference>
<evidence type="ECO:0000313" key="4">
    <source>
        <dbReference type="EMBL" id="ACB96922.1"/>
    </source>
</evidence>
<dbReference type="GO" id="GO:0005886">
    <property type="term" value="C:plasma membrane"/>
    <property type="evidence" value="ECO:0007669"/>
    <property type="project" value="TreeGrafter"/>
</dbReference>
<name>B2IDZ0_BEII9</name>
<organism evidence="4 5">
    <name type="scientific">Beijerinckia indica subsp. indica (strain ATCC 9039 / DSM 1715 / NCIMB 8712)</name>
    <dbReference type="NCBI Taxonomy" id="395963"/>
    <lineage>
        <taxon>Bacteria</taxon>
        <taxon>Pseudomonadati</taxon>
        <taxon>Pseudomonadota</taxon>
        <taxon>Alphaproteobacteria</taxon>
        <taxon>Hyphomicrobiales</taxon>
        <taxon>Beijerinckiaceae</taxon>
        <taxon>Beijerinckia</taxon>
    </lineage>
</organism>
<keyword evidence="2" id="KW-1133">Transmembrane helix</keyword>
<dbReference type="PANTHER" id="PTHR30441">
    <property type="entry name" value="DUF748 DOMAIN-CONTAINING PROTEIN"/>
    <property type="match status" value="1"/>
</dbReference>
<dbReference type="OrthoDB" id="5439561at2"/>
<dbReference type="HOGENOM" id="CLU_012870_2_0_5"/>
<dbReference type="AlphaFoldDB" id="B2IDZ0"/>
<feature type="transmembrane region" description="Helical" evidence="2">
    <location>
        <begin position="29"/>
        <end position="50"/>
    </location>
</feature>
<dbReference type="EMBL" id="CP001016">
    <property type="protein sequence ID" value="ACB96922.1"/>
    <property type="molecule type" value="Genomic_DNA"/>
</dbReference>
<proteinExistence type="predicted"/>
<evidence type="ECO:0000259" key="3">
    <source>
        <dbReference type="Pfam" id="PF05170"/>
    </source>
</evidence>
<dbReference type="KEGG" id="bid:Bind_3365"/>
<evidence type="ECO:0000256" key="1">
    <source>
        <dbReference type="SAM" id="MobiDB-lite"/>
    </source>
</evidence>
<reference evidence="5" key="1">
    <citation type="submission" date="2008-03" db="EMBL/GenBank/DDBJ databases">
        <title>Complete sequence of chromosome of Beijerinckia indica subsp. indica ATCC 9039.</title>
        <authorList>
            <consortium name="US DOE Joint Genome Institute"/>
            <person name="Copeland A."/>
            <person name="Lucas S."/>
            <person name="Lapidus A."/>
            <person name="Glavina del Rio T."/>
            <person name="Dalin E."/>
            <person name="Tice H."/>
            <person name="Bruce D."/>
            <person name="Goodwin L."/>
            <person name="Pitluck S."/>
            <person name="LaButti K."/>
            <person name="Schmutz J."/>
            <person name="Larimer F."/>
            <person name="Land M."/>
            <person name="Hauser L."/>
            <person name="Kyrpides N."/>
            <person name="Mikhailova N."/>
            <person name="Dunfield P.F."/>
            <person name="Dedysh S.N."/>
            <person name="Liesack W."/>
            <person name="Saw J.H."/>
            <person name="Alam M."/>
            <person name="Chen Y."/>
            <person name="Murrell J.C."/>
            <person name="Richardson P."/>
        </authorList>
    </citation>
    <scope>NUCLEOTIDE SEQUENCE [LARGE SCALE GENOMIC DNA]</scope>
    <source>
        <strain evidence="5">ATCC 9039 / DSM 1715 / NCIMB 8712</strain>
    </source>
</reference>
<dbReference type="STRING" id="395963.Bind_3365"/>
<keyword evidence="5" id="KW-1185">Reference proteome</keyword>
<dbReference type="eggNOG" id="COG2982">
    <property type="taxonomic scope" value="Bacteria"/>
</dbReference>
<accession>B2IDZ0</accession>
<dbReference type="InterPro" id="IPR007844">
    <property type="entry name" value="AsmA"/>
</dbReference>
<evidence type="ECO:0000313" key="5">
    <source>
        <dbReference type="Proteomes" id="UP000001695"/>
    </source>
</evidence>
<feature type="domain" description="AsmA" evidence="3">
    <location>
        <begin position="365"/>
        <end position="549"/>
    </location>
</feature>
<protein>
    <submittedName>
        <fullName evidence="4">AsmA family protein</fullName>
    </submittedName>
</protein>
<reference evidence="4 5" key="2">
    <citation type="journal article" date="2010" name="J. Bacteriol.">
        <title>Complete genome sequence of Beijerinckia indica subsp. indica.</title>
        <authorList>
            <person name="Tamas I."/>
            <person name="Dedysh S.N."/>
            <person name="Liesack W."/>
            <person name="Stott M.B."/>
            <person name="Alam M."/>
            <person name="Murrell J.C."/>
            <person name="Dunfield P.F."/>
        </authorList>
    </citation>
    <scope>NUCLEOTIDE SEQUENCE [LARGE SCALE GENOMIC DNA]</scope>
    <source>
        <strain evidence="5">ATCC 9039 / DSM 1715 / NCIMB 8712</strain>
    </source>
</reference>
<feature type="region of interest" description="Disordered" evidence="1">
    <location>
        <begin position="633"/>
        <end position="655"/>
    </location>
</feature>
<sequence length="655" mass="69824">MSMGRSAMQSLASLTRLEWRHHKWASRSAIGLGILMALGIIVSLVAPWLFSASALRGEIEAQIRATTGLAVQSHGRAVLVVLPEPHVNIEAVSFADPSGALRIETPMLKGYFQVLPLLLGRLEIASASLFDAHMVIDLDGRPMPSDSAIGRAADARPATAQAARTDAINLGVLNLINGQALLKSRTSPEEHLIKAINVTLDWRQLGAAAQLIGSVEYHDQSIDLSAWIAKPVELLRGGPSDITLRLEAPSLSLSTRGRLGSEPQFHFNGQMEATTPALRDLLALGDRSLPLPGPFNDIVVSANTVIENDNAAFSNLHLEIDGNRFEGALAMQGLSGKPILSGTLATNLLSLTPWLERLPGIRGSDGQWSSDPFNFTPEDWSDLDLRISASRLRFAPFELQDAAVSIMTRDGRLELAVPAAKAYQGAFKGRASLKLDPDRLDFRANATLSGLDLAAFSLDAYGQRRLGGLVTGTANLEGGGTDMAALMRTIEGHVQVNILQGEIEGLALDQALKNLENRPLALVAAIRGGRTLYDEGTLGLNITKGVAVIEDGLLQSPSLRLGFGGETDIGERSINLHAVATPVMGLSTAPLPANAAKSGGDRPQFRFDLVGSWDDPSLVPDVRSLIRHSNAAAPLFDEKSKATPHGPSSQAETQP</sequence>
<evidence type="ECO:0000256" key="2">
    <source>
        <dbReference type="SAM" id="Phobius"/>
    </source>
</evidence>
<keyword evidence="2" id="KW-0472">Membrane</keyword>
<dbReference type="RefSeq" id="WP_012386270.1">
    <property type="nucleotide sequence ID" value="NC_010581.1"/>
</dbReference>
<feature type="compositionally biased region" description="Polar residues" evidence="1">
    <location>
        <begin position="646"/>
        <end position="655"/>
    </location>
</feature>
<gene>
    <name evidence="4" type="ordered locus">Bind_3365</name>
</gene>
<dbReference type="Pfam" id="PF05170">
    <property type="entry name" value="AsmA"/>
    <property type="match status" value="1"/>
</dbReference>
<dbReference type="Proteomes" id="UP000001695">
    <property type="component" value="Chromosome"/>
</dbReference>
<dbReference type="PANTHER" id="PTHR30441:SF4">
    <property type="entry name" value="PROTEIN ASMA"/>
    <property type="match status" value="1"/>
</dbReference>